<evidence type="ECO:0000256" key="1">
    <source>
        <dbReference type="ARBA" id="ARBA00010923"/>
    </source>
</evidence>
<accession>A0AAV3GJS3</accession>
<protein>
    <recommendedName>
        <fullName evidence="4">Type I restriction modification DNA specificity domain-containing protein</fullName>
    </recommendedName>
</protein>
<feature type="non-terminal residue" evidence="5">
    <location>
        <position position="1"/>
    </location>
</feature>
<keyword evidence="3" id="KW-0238">DNA-binding</keyword>
<dbReference type="REBASE" id="289176">
    <property type="entry name" value="S2.EfaV63ORF2101P"/>
</dbReference>
<dbReference type="Pfam" id="PF01420">
    <property type="entry name" value="Methylase_S"/>
    <property type="match status" value="1"/>
</dbReference>
<dbReference type="AlphaFoldDB" id="A0AAV3GJS3"/>
<dbReference type="EMBL" id="ALZR01000081">
    <property type="protein sequence ID" value="EJV15384.1"/>
    <property type="molecule type" value="Genomic_DNA"/>
</dbReference>
<dbReference type="Gene3D" id="3.90.220.20">
    <property type="entry name" value="DNA methylase specificity domains"/>
    <property type="match status" value="1"/>
</dbReference>
<gene>
    <name evidence="5" type="ORF">HMPREF1336_02097</name>
</gene>
<comment type="caution">
    <text evidence="5">The sequence shown here is derived from an EMBL/GenBank/DDBJ whole genome shotgun (WGS) entry which is preliminary data.</text>
</comment>
<evidence type="ECO:0000256" key="3">
    <source>
        <dbReference type="ARBA" id="ARBA00023125"/>
    </source>
</evidence>
<dbReference type="RefSeq" id="WP_002417682.1">
    <property type="nucleotide sequence ID" value="NZ_JH805732.1"/>
</dbReference>
<dbReference type="InterPro" id="IPR000055">
    <property type="entry name" value="Restrct_endonuc_typeI_TRD"/>
</dbReference>
<dbReference type="SUPFAM" id="SSF116734">
    <property type="entry name" value="DNA methylase specificity domain"/>
    <property type="match status" value="1"/>
</dbReference>
<comment type="similarity">
    <text evidence="1">Belongs to the type-I restriction system S methylase family.</text>
</comment>
<dbReference type="InterPro" id="IPR044946">
    <property type="entry name" value="Restrct_endonuc_typeI_TRD_sf"/>
</dbReference>
<dbReference type="Gene3D" id="1.10.287.1120">
    <property type="entry name" value="Bipartite methylase S protein"/>
    <property type="match status" value="1"/>
</dbReference>
<reference evidence="5 6" key="1">
    <citation type="submission" date="2012-04" db="EMBL/GenBank/DDBJ databases">
        <authorList>
            <person name="Weinstock G."/>
            <person name="Sodergren E."/>
            <person name="Lobos E.A."/>
            <person name="Fulton L."/>
            <person name="Fulton R."/>
            <person name="Courtney L."/>
            <person name="Fronick C."/>
            <person name="O'Laughlin M."/>
            <person name="Godfrey J."/>
            <person name="Wilson R.M."/>
            <person name="Miner T."/>
            <person name="Farmer C."/>
            <person name="Delehaunty K."/>
            <person name="Cordes M."/>
            <person name="Minx P."/>
            <person name="Tomlinson C."/>
            <person name="Chen J."/>
            <person name="Wollam A."/>
            <person name="Pepin K.H."/>
            <person name="Bhonagiri V."/>
            <person name="Zhang X."/>
            <person name="Suruliraj S."/>
            <person name="Warren W."/>
            <person name="Mitreva M."/>
            <person name="Mardis E.R."/>
            <person name="Wilson R.K."/>
        </authorList>
    </citation>
    <scope>NUCLEOTIDE SEQUENCE [LARGE SCALE GENOMIC DNA]</scope>
    <source>
        <strain evidence="5 6">ERV63</strain>
    </source>
</reference>
<organism evidence="5 6">
    <name type="scientific">Enterococcus faecalis ERV63</name>
    <dbReference type="NCBI Taxonomy" id="1134793"/>
    <lineage>
        <taxon>Bacteria</taxon>
        <taxon>Bacillati</taxon>
        <taxon>Bacillota</taxon>
        <taxon>Bacilli</taxon>
        <taxon>Lactobacillales</taxon>
        <taxon>Enterococcaceae</taxon>
        <taxon>Enterococcus</taxon>
    </lineage>
</organism>
<evidence type="ECO:0000313" key="5">
    <source>
        <dbReference type="EMBL" id="EJV15384.1"/>
    </source>
</evidence>
<dbReference type="GO" id="GO:0003677">
    <property type="term" value="F:DNA binding"/>
    <property type="evidence" value="ECO:0007669"/>
    <property type="project" value="UniProtKB-KW"/>
</dbReference>
<name>A0AAV3GJS3_ENTFL</name>
<dbReference type="Proteomes" id="UP000004117">
    <property type="component" value="Unassembled WGS sequence"/>
</dbReference>
<proteinExistence type="inferred from homology"/>
<dbReference type="PANTHER" id="PTHR30408">
    <property type="entry name" value="TYPE-1 RESTRICTION ENZYME ECOKI SPECIFICITY PROTEIN"/>
    <property type="match status" value="1"/>
</dbReference>
<keyword evidence="2" id="KW-0680">Restriction system</keyword>
<dbReference type="PANTHER" id="PTHR30408:SF12">
    <property type="entry name" value="TYPE I RESTRICTION ENZYME MJAVIII SPECIFICITY SUBUNIT"/>
    <property type="match status" value="1"/>
</dbReference>
<evidence type="ECO:0000256" key="2">
    <source>
        <dbReference type="ARBA" id="ARBA00022747"/>
    </source>
</evidence>
<evidence type="ECO:0000313" key="6">
    <source>
        <dbReference type="Proteomes" id="UP000004117"/>
    </source>
</evidence>
<sequence length="230" mass="27169">LHQRKLDQLKELKKAYLQLMFASTNTKNDKLPKLRFTGFKGYWELCKLSDISDKVKEKNKHGKFTETLTNSAEYGIINQRFFFDKDISNANNLDSYYVVQNDDFVYNPRISNFAPVGPIKRNKLGRTGVMSPLYYVFRTHSIDNNYLEKYFDTVYWHHFMELNGDTGARADRFAIKDSIFVEMPIPYPSTEEQKKIGIFFKKLDQSITLYKNKLNQLKTLKKSYLQNMFI</sequence>
<evidence type="ECO:0000259" key="4">
    <source>
        <dbReference type="Pfam" id="PF01420"/>
    </source>
</evidence>
<dbReference type="GO" id="GO:0009307">
    <property type="term" value="P:DNA restriction-modification system"/>
    <property type="evidence" value="ECO:0007669"/>
    <property type="project" value="UniProtKB-KW"/>
</dbReference>
<dbReference type="InterPro" id="IPR052021">
    <property type="entry name" value="Type-I_RS_S_subunit"/>
</dbReference>
<feature type="domain" description="Type I restriction modification DNA specificity" evidence="4">
    <location>
        <begin position="43"/>
        <end position="218"/>
    </location>
</feature>